<dbReference type="EMBL" id="JAOQJZ010000006">
    <property type="protein sequence ID" value="MCU6705753.1"/>
    <property type="molecule type" value="Genomic_DNA"/>
</dbReference>
<dbReference type="RefSeq" id="WP_267301033.1">
    <property type="nucleotide sequence ID" value="NZ_JAOQJZ010000006.1"/>
</dbReference>
<evidence type="ECO:0000313" key="2">
    <source>
        <dbReference type="Proteomes" id="UP001208131"/>
    </source>
</evidence>
<organism evidence="1 2">
    <name type="scientific">Hominimerdicola aceti</name>
    <dbReference type="NCBI Taxonomy" id="2981726"/>
    <lineage>
        <taxon>Bacteria</taxon>
        <taxon>Bacillati</taxon>
        <taxon>Bacillota</taxon>
        <taxon>Clostridia</taxon>
        <taxon>Eubacteriales</taxon>
        <taxon>Oscillospiraceae</taxon>
        <taxon>Hominimerdicola</taxon>
    </lineage>
</organism>
<evidence type="ECO:0000313" key="1">
    <source>
        <dbReference type="EMBL" id="MCU6705753.1"/>
    </source>
</evidence>
<comment type="caution">
    <text evidence="1">The sequence shown here is derived from an EMBL/GenBank/DDBJ whole genome shotgun (WGS) entry which is preliminary data.</text>
</comment>
<reference evidence="1 2" key="1">
    <citation type="journal article" date="2021" name="ISME Commun">
        <title>Automated analysis of genomic sequences facilitates high-throughput and comprehensive description of bacteria.</title>
        <authorList>
            <person name="Hitch T.C.A."/>
        </authorList>
    </citation>
    <scope>NUCLEOTIDE SEQUENCE [LARGE SCALE GENOMIC DNA]</scope>
    <source>
        <strain evidence="1 2">Sanger_31</strain>
    </source>
</reference>
<name>A0AAE3IKV2_9FIRM</name>
<accession>A0AAE3IKV2</accession>
<proteinExistence type="predicted"/>
<gene>
    <name evidence="1" type="ORF">OCV57_07435</name>
</gene>
<sequence length="138" mass="16503">MEELFVYSLLYDVGYEKVNEYEETLNRLFLNNPEDRNLLDLEEMAFKDAMFHLRHLINVLSFDTMEFGKQLMSKIKPLYDGNNIADFGKAMYRLWTLLPEKIKLEEPFYILSYADDCLGYGNEKQCQELYENALNYYD</sequence>
<dbReference type="AlphaFoldDB" id="A0AAE3IKV2"/>
<dbReference type="Proteomes" id="UP001208131">
    <property type="component" value="Unassembled WGS sequence"/>
</dbReference>
<protein>
    <submittedName>
        <fullName evidence="1">Uncharacterized protein</fullName>
    </submittedName>
</protein>
<keyword evidence="2" id="KW-1185">Reference proteome</keyword>